<comment type="caution">
    <text evidence="2">The sequence shown here is derived from an EMBL/GenBank/DDBJ whole genome shotgun (WGS) entry which is preliminary data.</text>
</comment>
<accession>A0A2T5JVT7</accession>
<reference evidence="2 3" key="1">
    <citation type="submission" date="2018-04" db="EMBL/GenBank/DDBJ databases">
        <title>Genomic Encyclopedia of Type Strains, Phase III (KMG-III): the genomes of soil and plant-associated and newly described type strains.</title>
        <authorList>
            <person name="Whitman W."/>
        </authorList>
    </citation>
    <scope>NUCLEOTIDE SEQUENCE [LARGE SCALE GENOMIC DNA]</scope>
    <source>
        <strain evidence="2 3">KA25</strain>
    </source>
</reference>
<dbReference type="EMBL" id="QAOT01000017">
    <property type="protein sequence ID" value="PTR14271.1"/>
    <property type="molecule type" value="Genomic_DNA"/>
</dbReference>
<sequence>MTAGSLPLAPDTPELTVIIVSYNTRELTLKAIETLHDTTRATRFRTVVLDNASSDGSAEAITRAFPQVEVIASQENLGFARANNILAAAARTEWLLLLNPDTECHAGAIDNLLAFSKANPRAGITGGRTVFPDGSLNIASCWRRITPWSAFCKGTGLSGVFAGSALFNPEAMADWKRDSVREVDIVQGSFLMIRRALWEELGGFDPKYFMYGEEADLCLRARELGYRPMITPDAEIMHLVGAASRTRAHKYVLSAKGRMTLMERHWPAWQVPFGRATLAFWAGSRTLVFGIVARLTGRKRARAAHWAEVWSQRHDFLEGYKDPPRAG</sequence>
<protein>
    <recommendedName>
        <fullName evidence="1">Glycosyltransferase 2-like domain-containing protein</fullName>
    </recommendedName>
</protein>
<dbReference type="Gene3D" id="3.90.550.10">
    <property type="entry name" value="Spore Coat Polysaccharide Biosynthesis Protein SpsA, Chain A"/>
    <property type="match status" value="1"/>
</dbReference>
<evidence type="ECO:0000313" key="3">
    <source>
        <dbReference type="Proteomes" id="UP000244060"/>
    </source>
</evidence>
<dbReference type="InterPro" id="IPR029044">
    <property type="entry name" value="Nucleotide-diphossugar_trans"/>
</dbReference>
<proteinExistence type="predicted"/>
<feature type="domain" description="Glycosyltransferase 2-like" evidence="1">
    <location>
        <begin position="16"/>
        <end position="156"/>
    </location>
</feature>
<dbReference type="RefSeq" id="WP_108221820.1">
    <property type="nucleotide sequence ID" value="NZ_QAOT01000017.1"/>
</dbReference>
<dbReference type="PANTHER" id="PTHR43179:SF7">
    <property type="entry name" value="RHAMNOSYLTRANSFERASE WBBL"/>
    <property type="match status" value="1"/>
</dbReference>
<dbReference type="AlphaFoldDB" id="A0A2T5JVT7"/>
<dbReference type="Pfam" id="PF00535">
    <property type="entry name" value="Glycos_transf_2"/>
    <property type="match status" value="1"/>
</dbReference>
<name>A0A2T5JVT7_9RHOB</name>
<keyword evidence="3" id="KW-1185">Reference proteome</keyword>
<dbReference type="CDD" id="cd04186">
    <property type="entry name" value="GT_2_like_c"/>
    <property type="match status" value="1"/>
</dbReference>
<dbReference type="SUPFAM" id="SSF53448">
    <property type="entry name" value="Nucleotide-diphospho-sugar transferases"/>
    <property type="match status" value="1"/>
</dbReference>
<dbReference type="OrthoDB" id="9771846at2"/>
<organism evidence="2 3">
    <name type="scientific">Cereibacter azotoformans</name>
    <dbReference type="NCBI Taxonomy" id="43057"/>
    <lineage>
        <taxon>Bacteria</taxon>
        <taxon>Pseudomonadati</taxon>
        <taxon>Pseudomonadota</taxon>
        <taxon>Alphaproteobacteria</taxon>
        <taxon>Rhodobacterales</taxon>
        <taxon>Paracoccaceae</taxon>
        <taxon>Cereibacter</taxon>
    </lineage>
</organism>
<dbReference type="Proteomes" id="UP000244060">
    <property type="component" value="Unassembled WGS sequence"/>
</dbReference>
<evidence type="ECO:0000313" key="2">
    <source>
        <dbReference type="EMBL" id="PTR14271.1"/>
    </source>
</evidence>
<gene>
    <name evidence="2" type="ORF">C8J28_11740</name>
</gene>
<dbReference type="PANTHER" id="PTHR43179">
    <property type="entry name" value="RHAMNOSYLTRANSFERASE WBBL"/>
    <property type="match status" value="1"/>
</dbReference>
<evidence type="ECO:0000259" key="1">
    <source>
        <dbReference type="Pfam" id="PF00535"/>
    </source>
</evidence>
<dbReference type="InterPro" id="IPR001173">
    <property type="entry name" value="Glyco_trans_2-like"/>
</dbReference>